<keyword evidence="3" id="KW-1185">Reference proteome</keyword>
<proteinExistence type="predicted"/>
<accession>A0A6A4HPV3</accession>
<evidence type="ECO:0000313" key="2">
    <source>
        <dbReference type="EMBL" id="KAE9400499.1"/>
    </source>
</evidence>
<protein>
    <recommendedName>
        <fullName evidence="4">Arrestin-like N-terminal domain-containing protein</fullName>
    </recommendedName>
</protein>
<organism evidence="2 3">
    <name type="scientific">Gymnopus androsaceus JB14</name>
    <dbReference type="NCBI Taxonomy" id="1447944"/>
    <lineage>
        <taxon>Eukaryota</taxon>
        <taxon>Fungi</taxon>
        <taxon>Dikarya</taxon>
        <taxon>Basidiomycota</taxon>
        <taxon>Agaricomycotina</taxon>
        <taxon>Agaricomycetes</taxon>
        <taxon>Agaricomycetidae</taxon>
        <taxon>Agaricales</taxon>
        <taxon>Marasmiineae</taxon>
        <taxon>Omphalotaceae</taxon>
        <taxon>Gymnopus</taxon>
    </lineage>
</organism>
<evidence type="ECO:0000256" key="1">
    <source>
        <dbReference type="SAM" id="MobiDB-lite"/>
    </source>
</evidence>
<feature type="region of interest" description="Disordered" evidence="1">
    <location>
        <begin position="1"/>
        <end position="45"/>
    </location>
</feature>
<evidence type="ECO:0008006" key="4">
    <source>
        <dbReference type="Google" id="ProtNLM"/>
    </source>
</evidence>
<reference evidence="2" key="1">
    <citation type="journal article" date="2019" name="Environ. Microbiol.">
        <title>Fungal ecological strategies reflected in gene transcription - a case study of two litter decomposers.</title>
        <authorList>
            <person name="Barbi F."/>
            <person name="Kohler A."/>
            <person name="Barry K."/>
            <person name="Baskaran P."/>
            <person name="Daum C."/>
            <person name="Fauchery L."/>
            <person name="Ihrmark K."/>
            <person name="Kuo A."/>
            <person name="LaButti K."/>
            <person name="Lipzen A."/>
            <person name="Morin E."/>
            <person name="Grigoriev I.V."/>
            <person name="Henrissat B."/>
            <person name="Lindahl B."/>
            <person name="Martin F."/>
        </authorList>
    </citation>
    <scope>NUCLEOTIDE SEQUENCE</scope>
    <source>
        <strain evidence="2">JB14</strain>
    </source>
</reference>
<feature type="compositionally biased region" description="Low complexity" evidence="1">
    <location>
        <begin position="327"/>
        <end position="356"/>
    </location>
</feature>
<dbReference type="Proteomes" id="UP000799118">
    <property type="component" value="Unassembled WGS sequence"/>
</dbReference>
<evidence type="ECO:0000313" key="3">
    <source>
        <dbReference type="Proteomes" id="UP000799118"/>
    </source>
</evidence>
<feature type="compositionally biased region" description="Polar residues" evidence="1">
    <location>
        <begin position="1"/>
        <end position="10"/>
    </location>
</feature>
<dbReference type="OrthoDB" id="3252135at2759"/>
<dbReference type="EMBL" id="ML769456">
    <property type="protein sequence ID" value="KAE9400499.1"/>
    <property type="molecule type" value="Genomic_DNA"/>
</dbReference>
<dbReference type="AlphaFoldDB" id="A0A6A4HPV3"/>
<name>A0A6A4HPV3_9AGAR</name>
<feature type="region of interest" description="Disordered" evidence="1">
    <location>
        <begin position="324"/>
        <end position="364"/>
    </location>
</feature>
<gene>
    <name evidence="2" type="ORF">BT96DRAFT_938672</name>
</gene>
<sequence length="506" mass="55521">MSSTQESTLPEYSDPSPPPFYSVQVSEGEELLESTGAPPSARRAGSYTQTWDCGLEVILSEQNQDIVNGASTPVYNQQGLITGKILFRQNAESVLQVFLKGKFLLLVPMSKIEGILKRRVSGRGASASKAVKILGECYELWAKPRGQAATTSESMNPPHELEFSSVLPATFQDDEGNCDIPLPPSHEISLTGIPGLYSQCTYAIKVLVVTRGSLWNKTKTYTIPFKYLPRNRPAVPLVTNDGIRPGCPLFHATIKSAPELWFETNSVLQPKPASGLSSIEAQFFIPSGRIFELGDEIPFHIQLTGTAFSLQALYARLRLEHVEDSSDSGSRSSSPTFTIHSTTSSSGGTSSSSNSRGKNKSKDNSDNNFISLSVALHRQVRVEVKEQVVWKSYIIGEGRIHPIPPPFDSEFYDGTFVPSPADADDPERIENLDGAGEIRCRSDVDIGHFEMKGKVQVKDFLVLQFGTNSSIGNKSPSEISSRFFPLKIAVPVWLVTDSWSEHPMML</sequence>